<evidence type="ECO:0000256" key="2">
    <source>
        <dbReference type="PROSITE-ProRule" id="PRU00169"/>
    </source>
</evidence>
<dbReference type="PROSITE" id="PS50110">
    <property type="entry name" value="RESPONSE_REGULATORY"/>
    <property type="match status" value="1"/>
</dbReference>
<dbReference type="InterPro" id="IPR001789">
    <property type="entry name" value="Sig_transdc_resp-reg_receiver"/>
</dbReference>
<keyword evidence="1 2" id="KW-0597">Phosphoprotein</keyword>
<dbReference type="SUPFAM" id="SSF52172">
    <property type="entry name" value="CheY-like"/>
    <property type="match status" value="1"/>
</dbReference>
<dbReference type="EMBL" id="CP062983">
    <property type="protein sequence ID" value="QPC83211.1"/>
    <property type="molecule type" value="Genomic_DNA"/>
</dbReference>
<evidence type="ECO:0000313" key="4">
    <source>
        <dbReference type="EMBL" id="QPC83211.1"/>
    </source>
</evidence>
<organism evidence="4 5">
    <name type="scientific">Phototrophicus methaneseepsis</name>
    <dbReference type="NCBI Taxonomy" id="2710758"/>
    <lineage>
        <taxon>Bacteria</taxon>
        <taxon>Bacillati</taxon>
        <taxon>Chloroflexota</taxon>
        <taxon>Candidatus Thermofontia</taxon>
        <taxon>Phototrophicales</taxon>
        <taxon>Phototrophicaceae</taxon>
        <taxon>Phototrophicus</taxon>
    </lineage>
</organism>
<name>A0A7S8EA64_9CHLR</name>
<dbReference type="Pfam" id="PF00072">
    <property type="entry name" value="Response_reg"/>
    <property type="match status" value="1"/>
</dbReference>
<protein>
    <submittedName>
        <fullName evidence="4">Response regulator</fullName>
    </submittedName>
</protein>
<keyword evidence="5" id="KW-1185">Reference proteome</keyword>
<dbReference type="RefSeq" id="WP_195171278.1">
    <property type="nucleotide sequence ID" value="NZ_CP062983.1"/>
</dbReference>
<dbReference type="SMART" id="SM00448">
    <property type="entry name" value="REC"/>
    <property type="match status" value="1"/>
</dbReference>
<dbReference type="InterPro" id="IPR050595">
    <property type="entry name" value="Bact_response_regulator"/>
</dbReference>
<evidence type="ECO:0000313" key="5">
    <source>
        <dbReference type="Proteomes" id="UP000594468"/>
    </source>
</evidence>
<dbReference type="KEGG" id="pmet:G4Y79_02210"/>
<dbReference type="Proteomes" id="UP000594468">
    <property type="component" value="Chromosome"/>
</dbReference>
<sequence length="121" mass="13768">MERDLAIVIEDETALAIMYERILSRVGYRVLMASEGTGGLDLLQAYTPRLIMMDMLLPNINGKDLIDYVVRQPRLKETFILVASSAKEYASALDSVQNGQFFIKPILPRQVMEIAERLFED</sequence>
<evidence type="ECO:0000259" key="3">
    <source>
        <dbReference type="PROSITE" id="PS50110"/>
    </source>
</evidence>
<dbReference type="Gene3D" id="3.40.50.2300">
    <property type="match status" value="1"/>
</dbReference>
<evidence type="ECO:0000256" key="1">
    <source>
        <dbReference type="ARBA" id="ARBA00022553"/>
    </source>
</evidence>
<feature type="modified residue" description="4-aspartylphosphate" evidence="2">
    <location>
        <position position="54"/>
    </location>
</feature>
<dbReference type="PANTHER" id="PTHR44591:SF3">
    <property type="entry name" value="RESPONSE REGULATORY DOMAIN-CONTAINING PROTEIN"/>
    <property type="match status" value="1"/>
</dbReference>
<dbReference type="PANTHER" id="PTHR44591">
    <property type="entry name" value="STRESS RESPONSE REGULATOR PROTEIN 1"/>
    <property type="match status" value="1"/>
</dbReference>
<proteinExistence type="predicted"/>
<dbReference type="InterPro" id="IPR011006">
    <property type="entry name" value="CheY-like_superfamily"/>
</dbReference>
<dbReference type="GO" id="GO:0000160">
    <property type="term" value="P:phosphorelay signal transduction system"/>
    <property type="evidence" value="ECO:0007669"/>
    <property type="project" value="InterPro"/>
</dbReference>
<accession>A0A7S8EA64</accession>
<reference evidence="4 5" key="1">
    <citation type="submission" date="2020-02" db="EMBL/GenBank/DDBJ databases">
        <authorList>
            <person name="Zheng R.K."/>
            <person name="Sun C.M."/>
        </authorList>
    </citation>
    <scope>NUCLEOTIDE SEQUENCE [LARGE SCALE GENOMIC DNA]</scope>
    <source>
        <strain evidence="5">rifampicinis</strain>
    </source>
</reference>
<dbReference type="AlphaFoldDB" id="A0A7S8EA64"/>
<feature type="domain" description="Response regulatory" evidence="3">
    <location>
        <begin position="5"/>
        <end position="119"/>
    </location>
</feature>
<gene>
    <name evidence="4" type="ORF">G4Y79_02210</name>
</gene>
<dbReference type="CDD" id="cd00156">
    <property type="entry name" value="REC"/>
    <property type="match status" value="1"/>
</dbReference>